<reference evidence="2" key="1">
    <citation type="journal article" date="2019" name="G3 (Bethesda)">
        <title>Genome Assemblies of Two Rare Opportunistic Yeast Pathogens: Diutina rugosa (syn. Candida rugosa) and Trichomonascus ciferrii (syn. Candida ciferrii).</title>
        <authorList>
            <person name="Mixao V."/>
            <person name="Saus E."/>
            <person name="Hansen A.P."/>
            <person name="Lass-Florl C."/>
            <person name="Gabaldon T."/>
        </authorList>
    </citation>
    <scope>NUCLEOTIDE SEQUENCE</scope>
    <source>
        <strain evidence="2">CBS 4856</strain>
    </source>
</reference>
<comment type="caution">
    <text evidence="2">The sequence shown here is derived from an EMBL/GenBank/DDBJ whole genome shotgun (WGS) entry which is preliminary data.</text>
</comment>
<feature type="compositionally biased region" description="Acidic residues" evidence="1">
    <location>
        <begin position="217"/>
        <end position="233"/>
    </location>
</feature>
<dbReference type="EMBL" id="SWFS01000117">
    <property type="protein sequence ID" value="KAA8916203.1"/>
    <property type="molecule type" value="Genomic_DNA"/>
</dbReference>
<dbReference type="AlphaFoldDB" id="A0A642V8U4"/>
<feature type="compositionally biased region" description="Low complexity" evidence="1">
    <location>
        <begin position="148"/>
        <end position="164"/>
    </location>
</feature>
<organism evidence="2 3">
    <name type="scientific">Trichomonascus ciferrii</name>
    <dbReference type="NCBI Taxonomy" id="44093"/>
    <lineage>
        <taxon>Eukaryota</taxon>
        <taxon>Fungi</taxon>
        <taxon>Dikarya</taxon>
        <taxon>Ascomycota</taxon>
        <taxon>Saccharomycotina</taxon>
        <taxon>Dipodascomycetes</taxon>
        <taxon>Dipodascales</taxon>
        <taxon>Trichomonascaceae</taxon>
        <taxon>Trichomonascus</taxon>
        <taxon>Trichomonascus ciferrii complex</taxon>
    </lineage>
</organism>
<name>A0A642V8U4_9ASCO</name>
<feature type="compositionally biased region" description="Polar residues" evidence="1">
    <location>
        <begin position="66"/>
        <end position="91"/>
    </location>
</feature>
<evidence type="ECO:0000313" key="2">
    <source>
        <dbReference type="EMBL" id="KAA8916203.1"/>
    </source>
</evidence>
<dbReference type="OrthoDB" id="4087488at2759"/>
<feature type="region of interest" description="Disordered" evidence="1">
    <location>
        <begin position="193"/>
        <end position="252"/>
    </location>
</feature>
<feature type="region of interest" description="Disordered" evidence="1">
    <location>
        <begin position="1"/>
        <end position="181"/>
    </location>
</feature>
<gene>
    <name evidence="2" type="ORF">TRICI_001638</name>
</gene>
<evidence type="ECO:0000313" key="3">
    <source>
        <dbReference type="Proteomes" id="UP000761534"/>
    </source>
</evidence>
<evidence type="ECO:0000256" key="1">
    <source>
        <dbReference type="SAM" id="MobiDB-lite"/>
    </source>
</evidence>
<keyword evidence="3" id="KW-1185">Reference proteome</keyword>
<dbReference type="Proteomes" id="UP000761534">
    <property type="component" value="Unassembled WGS sequence"/>
</dbReference>
<feature type="compositionally biased region" description="Basic residues" evidence="1">
    <location>
        <begin position="96"/>
        <end position="107"/>
    </location>
</feature>
<accession>A0A642V8U4</accession>
<dbReference type="VEuPathDB" id="FungiDB:TRICI_001638"/>
<sequence>MAMFQEDLGSKEHLPIIPPPTEVLAESERVLRRPPTTGSSGGEGNSRKNSVKRKPVGSAPSLPKLNLSSDNSSTENLVSSLKIQDDSSSGSDRTKTQARLRGPRQRPHNLSMHNIHIDPLQQQRQTQPPSPIRTAPKRKPVGGGGGPSSATSSGADSSSFTQSPPSTPPPVPPKETGNKKDRWSQQFVDFPGVQGALEGNPLAMQISPPRKHSTSAEYDDSSDEENEEDDNDEAFERRAIASGTIRGKNRASYHQDKRASLNHVRYWKYHVLKYSKDLYLTTNPDHNHLSRPVAPSYYVDLHTEPLKLVFNSMEEGAPEMTVTRAGNAFELIISCTSEGIIWSGTAIETQAQMFLPGRKRPVKCRQYTYRDDYGVEWVIGNRLEYTTTYDVNRNPIGNYAKVSSKVYFFIRSDSNNDVDDTILAVLRRRHPKHKRMLKENFSKFFDHEDSNNNTAQQPSSEVADDDADNEKIGWLYMLDTIVQQQQARNQPHLWKIVTAFTLAVSYSLRVEEKDKSLQQRFSNFKRKAIRSVNPH</sequence>
<proteinExistence type="predicted"/>
<protein>
    <submittedName>
        <fullName evidence="2">Uncharacterized protein</fullName>
    </submittedName>
</protein>